<evidence type="ECO:0000313" key="3">
    <source>
        <dbReference type="Proteomes" id="UP001485043"/>
    </source>
</evidence>
<keyword evidence="3" id="KW-1185">Reference proteome</keyword>
<dbReference type="Pfam" id="PF01751">
    <property type="entry name" value="Toprim"/>
    <property type="match status" value="1"/>
</dbReference>
<dbReference type="PROSITE" id="PS50880">
    <property type="entry name" value="TOPRIM"/>
    <property type="match status" value="1"/>
</dbReference>
<sequence length="296" mass="32527">MLQTPPCISLVRLERLYVRHQRLQLLGRAHKAPILWTRGKLSCAGTVRADGDRCTSQEATASEGKPSGSSQQWSAAAALSLQEQQRLCISSLVVVEGKQDQRAVLQALDAPVTVTQGHINERTLVELRQRMLHCPAMIIFMDPDVAGRQARNRLSQEFPQALHAFVPQLQATSPVPSKWHQAGNVGVEHAPALAIRLALQAARQLQPLRKDITRELLESLGLAGSFSDSTGGSQADRRRRVTALLGLGDCNAKQLLRQLNTFSFTPQELHHAVQQVDAALQAAASTPDILRYVREE</sequence>
<reference evidence="2 3" key="1">
    <citation type="journal article" date="2024" name="Nat. Commun.">
        <title>Phylogenomics reveals the evolutionary origins of lichenization in chlorophyte algae.</title>
        <authorList>
            <person name="Puginier C."/>
            <person name="Libourel C."/>
            <person name="Otte J."/>
            <person name="Skaloud P."/>
            <person name="Haon M."/>
            <person name="Grisel S."/>
            <person name="Petersen M."/>
            <person name="Berrin J.G."/>
            <person name="Delaux P.M."/>
            <person name="Dal Grande F."/>
            <person name="Keller J."/>
        </authorList>
    </citation>
    <scope>NUCLEOTIDE SEQUENCE [LARGE SCALE GENOMIC DNA]</scope>
    <source>
        <strain evidence="2 3">SAG 2523</strain>
    </source>
</reference>
<name>A0AAW1T657_9CHLO</name>
<dbReference type="SMART" id="SM00493">
    <property type="entry name" value="TOPRIM"/>
    <property type="match status" value="1"/>
</dbReference>
<dbReference type="SUPFAM" id="SSF110455">
    <property type="entry name" value="Toprim domain"/>
    <property type="match status" value="1"/>
</dbReference>
<dbReference type="AlphaFoldDB" id="A0AAW1T657"/>
<dbReference type="CDD" id="cd00188">
    <property type="entry name" value="TOPRIM"/>
    <property type="match status" value="1"/>
</dbReference>
<evidence type="ECO:0000259" key="1">
    <source>
        <dbReference type="PROSITE" id="PS50880"/>
    </source>
</evidence>
<protein>
    <recommendedName>
        <fullName evidence="1">Toprim domain-containing protein</fullName>
    </recommendedName>
</protein>
<dbReference type="InterPro" id="IPR006171">
    <property type="entry name" value="TOPRIM_dom"/>
</dbReference>
<dbReference type="Pfam" id="PF13331">
    <property type="entry name" value="DUF4093"/>
    <property type="match status" value="1"/>
</dbReference>
<dbReference type="GO" id="GO:0043822">
    <property type="term" value="F:ribonuclease M5 activity"/>
    <property type="evidence" value="ECO:0007669"/>
    <property type="project" value="TreeGrafter"/>
</dbReference>
<dbReference type="Proteomes" id="UP001485043">
    <property type="component" value="Unassembled WGS sequence"/>
</dbReference>
<dbReference type="EMBL" id="JALJOV010000392">
    <property type="protein sequence ID" value="KAK9864107.1"/>
    <property type="molecule type" value="Genomic_DNA"/>
</dbReference>
<dbReference type="Gene3D" id="3.40.1360.10">
    <property type="match status" value="1"/>
</dbReference>
<gene>
    <name evidence="2" type="ORF">WJX84_007049</name>
</gene>
<dbReference type="PANTHER" id="PTHR39156">
    <property type="entry name" value="RIBONUCLEASE M5"/>
    <property type="match status" value="1"/>
</dbReference>
<proteinExistence type="predicted"/>
<dbReference type="InterPro" id="IPR025156">
    <property type="entry name" value="RNase_M5_C"/>
</dbReference>
<accession>A0AAW1T657</accession>
<organism evidence="2 3">
    <name type="scientific">Apatococcus fuscideae</name>
    <dbReference type="NCBI Taxonomy" id="2026836"/>
    <lineage>
        <taxon>Eukaryota</taxon>
        <taxon>Viridiplantae</taxon>
        <taxon>Chlorophyta</taxon>
        <taxon>core chlorophytes</taxon>
        <taxon>Trebouxiophyceae</taxon>
        <taxon>Chlorellales</taxon>
        <taxon>Chlorellaceae</taxon>
        <taxon>Apatococcus</taxon>
    </lineage>
</organism>
<dbReference type="GO" id="GO:0006364">
    <property type="term" value="P:rRNA processing"/>
    <property type="evidence" value="ECO:0007669"/>
    <property type="project" value="TreeGrafter"/>
</dbReference>
<evidence type="ECO:0000313" key="2">
    <source>
        <dbReference type="EMBL" id="KAK9864107.1"/>
    </source>
</evidence>
<dbReference type="PANTHER" id="PTHR39156:SF1">
    <property type="entry name" value="RIBONUCLEASE M5"/>
    <property type="match status" value="1"/>
</dbReference>
<comment type="caution">
    <text evidence="2">The sequence shown here is derived from an EMBL/GenBank/DDBJ whole genome shotgun (WGS) entry which is preliminary data.</text>
</comment>
<feature type="domain" description="Toprim" evidence="1">
    <location>
        <begin position="90"/>
        <end position="177"/>
    </location>
</feature>